<evidence type="ECO:0000313" key="8">
    <source>
        <dbReference type="EMBL" id="HJD97425.1"/>
    </source>
</evidence>
<accession>A0A921AW46</accession>
<feature type="binding site" evidence="4">
    <location>
        <position position="279"/>
    </location>
    <ligand>
        <name>anthranilate</name>
        <dbReference type="ChEBI" id="CHEBI:16567"/>
        <label>1</label>
    </ligand>
</feature>
<name>A0A921AW46_9BACT</name>
<dbReference type="Gene3D" id="3.40.1030.10">
    <property type="entry name" value="Nucleoside phosphorylase/phosphoribosyltransferase catalytic domain"/>
    <property type="match status" value="1"/>
</dbReference>
<feature type="binding site" evidence="4">
    <location>
        <position position="287"/>
    </location>
    <ligand>
        <name>5-phospho-alpha-D-ribose 1-diphosphate</name>
        <dbReference type="ChEBI" id="CHEBI:58017"/>
    </ligand>
</feature>
<evidence type="ECO:0000256" key="3">
    <source>
        <dbReference type="ARBA" id="ARBA00022962"/>
    </source>
</evidence>
<dbReference type="InterPro" id="IPR029062">
    <property type="entry name" value="Class_I_gatase-like"/>
</dbReference>
<feature type="binding site" evidence="4">
    <location>
        <position position="425"/>
    </location>
    <ligand>
        <name>Mg(2+)</name>
        <dbReference type="ChEBI" id="CHEBI:18420"/>
        <label>1</label>
    </ligand>
</feature>
<dbReference type="GO" id="GO:0000287">
    <property type="term" value="F:magnesium ion binding"/>
    <property type="evidence" value="ECO:0007669"/>
    <property type="project" value="UniProtKB-UniRule"/>
</dbReference>
<evidence type="ECO:0000313" key="9">
    <source>
        <dbReference type="Proteomes" id="UP000698963"/>
    </source>
</evidence>
<keyword evidence="4" id="KW-0057">Aromatic amino acid biosynthesis</keyword>
<feature type="binding site" evidence="4">
    <location>
        <position position="291"/>
    </location>
    <ligand>
        <name>Mg(2+)</name>
        <dbReference type="ChEBI" id="CHEBI:18420"/>
        <label>1</label>
    </ligand>
</feature>
<keyword evidence="4" id="KW-0822">Tryptophan biosynthesis</keyword>
<feature type="binding site" evidence="4">
    <location>
        <position position="310"/>
    </location>
    <ligand>
        <name>anthranilate</name>
        <dbReference type="ChEBI" id="CHEBI:16567"/>
        <label>1</label>
    </ligand>
</feature>
<feature type="domain" description="Glycosyl transferase family 3" evidence="6">
    <location>
        <begin position="273"/>
        <end position="522"/>
    </location>
</feature>
<feature type="binding site" evidence="4">
    <location>
        <position position="365"/>
    </location>
    <ligand>
        <name>anthranilate</name>
        <dbReference type="ChEBI" id="CHEBI:16567"/>
        <label>2</label>
    </ligand>
</feature>
<comment type="subunit">
    <text evidence="4">Homodimer.</text>
</comment>
<sequence length="528" mass="57135">MFLLIDNYDSFTYNLVQAFCRLGHRPRVVKNDDPGLVDLANDPSLRMVCISPGPGHPAKAGSCLDFLRQLSPRIPVLGVCLGHQVLGLYAGAEVARAPVIMHGKTSEIVHDGKGLYRGMPNPMVVGRYHSLVLRLDDAHTNPLLAVTARGPQGEVMSIRFKDRPWVGVQYHPESILTPEGLRLLENFPGSLLPTVQAAPTISSILESVSRGRDLTEEEAEVAFGSMLDGTMTPAQAGALLMGLRMKGEKPSELAAAIRIMLSRAVKVPGVPEKCIDIVGTGGDGKHSFNCSTAASLTLAGMGYRMLKHGNRAVSSTSGAADALEGLGIPMEKDPDAIVEMLKERNFAFQYAPYFHPAFANVGPVRKQLGMRTMFNMLGPMLNPACPDYLMMGVGDPEQVDLIAATLQKRPFHKVAVFNGAGGYDELTTMGKTRIVLITDGVMDEIIFDPARYGFSPCEPEDLEVRDKEEAAAVLKEILAGRGPRAMREMVVVNAAFAIYMLEEDKSLEECVAMARKGVEEGAGMRVLS</sequence>
<dbReference type="SUPFAM" id="SSF52418">
    <property type="entry name" value="Nucleoside phosphorylase/phosphoribosyltransferase catalytic domain"/>
    <property type="match status" value="1"/>
</dbReference>
<comment type="caution">
    <text evidence="4">Lacks conserved residue(s) required for the propagation of feature annotation.</text>
</comment>
<comment type="similarity">
    <text evidence="4">Belongs to the anthranilate phosphoribosyltransferase family.</text>
</comment>
<dbReference type="RefSeq" id="WP_304122481.1">
    <property type="nucleotide sequence ID" value="NZ_DYZA01000145.1"/>
</dbReference>
<dbReference type="HAMAP" id="MF_00211">
    <property type="entry name" value="TrpD"/>
    <property type="match status" value="1"/>
</dbReference>
<feature type="binding site" evidence="4">
    <location>
        <begin position="289"/>
        <end position="292"/>
    </location>
    <ligand>
        <name>5-phospho-alpha-D-ribose 1-diphosphate</name>
        <dbReference type="ChEBI" id="CHEBI:58017"/>
    </ligand>
</feature>
<dbReference type="Pfam" id="PF00591">
    <property type="entry name" value="Glycos_transf_3"/>
    <property type="match status" value="1"/>
</dbReference>
<keyword evidence="3" id="KW-0315">Glutamine amidotransferase</keyword>
<reference evidence="8" key="2">
    <citation type="submission" date="2021-09" db="EMBL/GenBank/DDBJ databases">
        <authorList>
            <person name="Gilroy R."/>
        </authorList>
    </citation>
    <scope>NUCLEOTIDE SEQUENCE</scope>
    <source>
        <strain evidence="8">ChiGjej2B2-19336</strain>
    </source>
</reference>
<dbReference type="PRINTS" id="PR00099">
    <property type="entry name" value="CPSGATASE"/>
</dbReference>
<dbReference type="InterPro" id="IPR035902">
    <property type="entry name" value="Nuc_phospho_transferase"/>
</dbReference>
<comment type="pathway">
    <text evidence="4">Amino-acid biosynthesis; L-tryptophan biosynthesis; L-tryptophan from chorismate: step 2/5.</text>
</comment>
<keyword evidence="2 4" id="KW-0808">Transferase</keyword>
<feature type="domain" description="Glycosyl transferase family 3 N-terminal" evidence="7">
    <location>
        <begin position="203"/>
        <end position="264"/>
    </location>
</feature>
<comment type="cofactor">
    <cofactor evidence="4">
        <name>Mg(2+)</name>
        <dbReference type="ChEBI" id="CHEBI:18420"/>
    </cofactor>
    <text evidence="4">Binds 2 magnesium ions per monomer.</text>
</comment>
<evidence type="ECO:0000256" key="4">
    <source>
        <dbReference type="HAMAP-Rule" id="MF_00211"/>
    </source>
</evidence>
<proteinExistence type="inferred from homology"/>
<dbReference type="InterPro" id="IPR036320">
    <property type="entry name" value="Glycosyl_Trfase_fam3_N_dom_sf"/>
</dbReference>
<dbReference type="InterPro" id="IPR017926">
    <property type="entry name" value="GATASE"/>
</dbReference>
<dbReference type="PANTHER" id="PTHR43285:SF2">
    <property type="entry name" value="ANTHRANILATE PHOSPHORIBOSYLTRANSFERASE"/>
    <property type="match status" value="1"/>
</dbReference>
<feature type="binding site" evidence="4">
    <location>
        <position position="279"/>
    </location>
    <ligand>
        <name>5-phospho-alpha-D-ribose 1-diphosphate</name>
        <dbReference type="ChEBI" id="CHEBI:58017"/>
    </ligand>
</feature>
<dbReference type="Proteomes" id="UP000698963">
    <property type="component" value="Unassembled WGS sequence"/>
</dbReference>
<keyword evidence="4" id="KW-0479">Metal-binding</keyword>
<feature type="binding site" evidence="4">
    <location>
        <position position="319"/>
    </location>
    <ligand>
        <name>5-phospho-alpha-D-ribose 1-diphosphate</name>
        <dbReference type="ChEBI" id="CHEBI:58017"/>
    </ligand>
</feature>
<dbReference type="CDD" id="cd01743">
    <property type="entry name" value="GATase1_Anthranilate_Synthase"/>
    <property type="match status" value="1"/>
</dbReference>
<evidence type="ECO:0000256" key="1">
    <source>
        <dbReference type="ARBA" id="ARBA00022676"/>
    </source>
</evidence>
<comment type="catalytic activity">
    <reaction evidence="4">
        <text>N-(5-phospho-beta-D-ribosyl)anthranilate + diphosphate = 5-phospho-alpha-D-ribose 1-diphosphate + anthranilate</text>
        <dbReference type="Rhea" id="RHEA:11768"/>
        <dbReference type="ChEBI" id="CHEBI:16567"/>
        <dbReference type="ChEBI" id="CHEBI:18277"/>
        <dbReference type="ChEBI" id="CHEBI:33019"/>
        <dbReference type="ChEBI" id="CHEBI:58017"/>
        <dbReference type="EC" id="2.4.2.18"/>
    </reaction>
</comment>
<dbReference type="InterPro" id="IPR017459">
    <property type="entry name" value="Glycosyl_Trfase_fam3_N_dom"/>
</dbReference>
<evidence type="ECO:0000256" key="2">
    <source>
        <dbReference type="ARBA" id="ARBA00022679"/>
    </source>
</evidence>
<dbReference type="Gene3D" id="1.20.970.10">
    <property type="entry name" value="Transferase, Pyrimidine Nucleoside Phosphorylase, Chain C"/>
    <property type="match status" value="1"/>
</dbReference>
<dbReference type="AlphaFoldDB" id="A0A921AW46"/>
<dbReference type="EMBL" id="DYZA01000145">
    <property type="protein sequence ID" value="HJD97425.1"/>
    <property type="molecule type" value="Genomic_DNA"/>
</dbReference>
<dbReference type="FunFam" id="3.40.50.880:FF:000003">
    <property type="entry name" value="Anthranilate synthase component II"/>
    <property type="match status" value="1"/>
</dbReference>
<evidence type="ECO:0000259" key="7">
    <source>
        <dbReference type="Pfam" id="PF02885"/>
    </source>
</evidence>
<dbReference type="EC" id="2.4.2.18" evidence="4"/>
<dbReference type="GO" id="GO:0005829">
    <property type="term" value="C:cytosol"/>
    <property type="evidence" value="ECO:0007669"/>
    <property type="project" value="TreeGrafter"/>
</dbReference>
<evidence type="ECO:0000259" key="5">
    <source>
        <dbReference type="Pfam" id="PF00117"/>
    </source>
</evidence>
<dbReference type="SUPFAM" id="SSF47648">
    <property type="entry name" value="Nucleoside phosphorylase/phosphoribosyltransferase N-terminal domain"/>
    <property type="match status" value="1"/>
</dbReference>
<dbReference type="NCBIfam" id="TIGR01245">
    <property type="entry name" value="trpD"/>
    <property type="match status" value="1"/>
</dbReference>
<dbReference type="Pfam" id="PF00117">
    <property type="entry name" value="GATase"/>
    <property type="match status" value="1"/>
</dbReference>
<feature type="binding site" evidence="4">
    <location>
        <begin position="307"/>
        <end position="315"/>
    </location>
    <ligand>
        <name>5-phospho-alpha-D-ribose 1-diphosphate</name>
        <dbReference type="ChEBI" id="CHEBI:58017"/>
    </ligand>
</feature>
<comment type="function">
    <text evidence="4">Catalyzes the transfer of the phosphoribosyl group of 5-phosphorylribose-1-pyrophosphate (PRPP) to anthranilate to yield N-(5'-phosphoribosyl)-anthranilate (PRA).</text>
</comment>
<dbReference type="SUPFAM" id="SSF52317">
    <property type="entry name" value="Class I glutamine amidotransferase-like"/>
    <property type="match status" value="1"/>
</dbReference>
<dbReference type="PROSITE" id="PS51273">
    <property type="entry name" value="GATASE_TYPE_1"/>
    <property type="match status" value="1"/>
</dbReference>
<reference evidence="8" key="1">
    <citation type="journal article" date="2021" name="PeerJ">
        <title>Extensive microbial diversity within the chicken gut microbiome revealed by metagenomics and culture.</title>
        <authorList>
            <person name="Gilroy R."/>
            <person name="Ravi A."/>
            <person name="Getino M."/>
            <person name="Pursley I."/>
            <person name="Horton D.L."/>
            <person name="Alikhan N.F."/>
            <person name="Baker D."/>
            <person name="Gharbi K."/>
            <person name="Hall N."/>
            <person name="Watson M."/>
            <person name="Adriaenssens E.M."/>
            <person name="Foster-Nyarko E."/>
            <person name="Jarju S."/>
            <person name="Secka A."/>
            <person name="Antonio M."/>
            <person name="Oren A."/>
            <person name="Chaudhuri R.R."/>
            <person name="La Ragione R."/>
            <person name="Hildebrand F."/>
            <person name="Pallen M.J."/>
        </authorList>
    </citation>
    <scope>NUCLEOTIDE SEQUENCE</scope>
    <source>
        <strain evidence="8">ChiGjej2B2-19336</strain>
    </source>
</reference>
<gene>
    <name evidence="4 8" type="primary">trpD</name>
    <name evidence="8" type="ORF">K8W16_07250</name>
</gene>
<dbReference type="Gene3D" id="3.40.50.880">
    <property type="match status" value="1"/>
</dbReference>
<dbReference type="GO" id="GO:0004048">
    <property type="term" value="F:anthranilate phosphoribosyltransferase activity"/>
    <property type="evidence" value="ECO:0007669"/>
    <property type="project" value="UniProtKB-UniRule"/>
</dbReference>
<dbReference type="InterPro" id="IPR000312">
    <property type="entry name" value="Glycosyl_Trfase_fam3"/>
</dbReference>
<feature type="binding site" evidence="4">
    <location>
        <begin position="282"/>
        <end position="283"/>
    </location>
    <ligand>
        <name>5-phospho-alpha-D-ribose 1-diphosphate</name>
        <dbReference type="ChEBI" id="CHEBI:58017"/>
    </ligand>
</feature>
<organism evidence="8 9">
    <name type="scientific">Mailhella massiliensis</name>
    <dbReference type="NCBI Taxonomy" id="1903261"/>
    <lineage>
        <taxon>Bacteria</taxon>
        <taxon>Pseudomonadati</taxon>
        <taxon>Thermodesulfobacteriota</taxon>
        <taxon>Desulfovibrionia</taxon>
        <taxon>Desulfovibrionales</taxon>
        <taxon>Desulfovibrionaceae</taxon>
        <taxon>Mailhella</taxon>
    </lineage>
</organism>
<dbReference type="PRINTS" id="PR00097">
    <property type="entry name" value="ANTSNTHASEII"/>
</dbReference>
<dbReference type="PANTHER" id="PTHR43285">
    <property type="entry name" value="ANTHRANILATE PHOSPHORIBOSYLTRANSFERASE"/>
    <property type="match status" value="1"/>
</dbReference>
<dbReference type="InterPro" id="IPR005940">
    <property type="entry name" value="Anthranilate_Pribosyl_Tfrase"/>
</dbReference>
<feature type="binding site" evidence="4">
    <location>
        <position position="425"/>
    </location>
    <ligand>
        <name>Mg(2+)</name>
        <dbReference type="ChEBI" id="CHEBI:18420"/>
        <label>2</label>
    </ligand>
</feature>
<dbReference type="GO" id="GO:0000162">
    <property type="term" value="P:L-tryptophan biosynthetic process"/>
    <property type="evidence" value="ECO:0007669"/>
    <property type="project" value="UniProtKB-UniRule"/>
</dbReference>
<dbReference type="InterPro" id="IPR006221">
    <property type="entry name" value="TrpG/PapA_dom"/>
</dbReference>
<evidence type="ECO:0000259" key="6">
    <source>
        <dbReference type="Pfam" id="PF00591"/>
    </source>
</evidence>
<protein>
    <recommendedName>
        <fullName evidence="4">Anthranilate phosphoribosyltransferase</fullName>
        <ecNumber evidence="4">2.4.2.18</ecNumber>
    </recommendedName>
</protein>
<dbReference type="PRINTS" id="PR00096">
    <property type="entry name" value="GATASE"/>
</dbReference>
<dbReference type="NCBIfam" id="TIGR00566">
    <property type="entry name" value="trpG_papA"/>
    <property type="match status" value="1"/>
</dbReference>
<feature type="domain" description="Glutamine amidotransferase" evidence="5">
    <location>
        <begin position="3"/>
        <end position="187"/>
    </location>
</feature>
<feature type="binding site" evidence="4">
    <location>
        <position position="424"/>
    </location>
    <ligand>
        <name>Mg(2+)</name>
        <dbReference type="ChEBI" id="CHEBI:18420"/>
        <label>2</label>
    </ligand>
</feature>
<dbReference type="Pfam" id="PF02885">
    <property type="entry name" value="Glycos_trans_3N"/>
    <property type="match status" value="1"/>
</dbReference>
<keyword evidence="1 4" id="KW-0328">Glycosyltransferase</keyword>
<comment type="caution">
    <text evidence="8">The sequence shown here is derived from an EMBL/GenBank/DDBJ whole genome shotgun (WGS) entry which is preliminary data.</text>
</comment>
<keyword evidence="4" id="KW-0028">Amino-acid biosynthesis</keyword>
<keyword evidence="4" id="KW-0460">Magnesium</keyword>